<evidence type="ECO:0000313" key="3">
    <source>
        <dbReference type="EMBL" id="MFH4975892.1"/>
    </source>
</evidence>
<proteinExistence type="inferred from homology"/>
<protein>
    <recommendedName>
        <fullName evidence="2">Copper homeostasis protein cutC homolog</fullName>
    </recommendedName>
</protein>
<keyword evidence="4" id="KW-1185">Reference proteome</keyword>
<dbReference type="EMBL" id="JBGFUD010001181">
    <property type="protein sequence ID" value="MFH4975892.1"/>
    <property type="molecule type" value="Genomic_DNA"/>
</dbReference>
<dbReference type="InterPro" id="IPR036822">
    <property type="entry name" value="CutC-like_dom_sf"/>
</dbReference>
<dbReference type="PANTHER" id="PTHR12598:SF0">
    <property type="entry name" value="COPPER HOMEOSTASIS PROTEIN CUTC HOMOLOG"/>
    <property type="match status" value="1"/>
</dbReference>
<sequence>MDSMRSDYQRGPMDVEICVDSFSSVKAAAEGGASRFELCSALCLGGLTPSAGLLKLAKKNFPNIPSYCLIRSRCGDFVFNDDDMVLMLEDLKILNSYGADGFAFGALTPEGQLDEAKCGQILDAARPVPVTLNRAFDYTIDWKLTVDTAVKLGFDGILTSGLAATAKDGATKLKEIVAYSNNRIAIMAGNLTLFNRAQFLNCA</sequence>
<accession>A0ABD6EH56</accession>
<gene>
    <name evidence="3" type="ORF">AB6A40_002601</name>
</gene>
<reference evidence="3 4" key="1">
    <citation type="submission" date="2024-08" db="EMBL/GenBank/DDBJ databases">
        <title>Gnathostoma spinigerum genome.</title>
        <authorList>
            <person name="Gonzalez-Bertolin B."/>
            <person name="Monzon S."/>
            <person name="Zaballos A."/>
            <person name="Jimenez P."/>
            <person name="Dekumyoy P."/>
            <person name="Varona S."/>
            <person name="Cuesta I."/>
            <person name="Sumanam S."/>
            <person name="Adisakwattana P."/>
            <person name="Gasser R.B."/>
            <person name="Hernandez-Gonzalez A."/>
            <person name="Young N.D."/>
            <person name="Perteguer M.J."/>
        </authorList>
    </citation>
    <scope>NUCLEOTIDE SEQUENCE [LARGE SCALE GENOMIC DNA]</scope>
    <source>
        <strain evidence="3">AL3</strain>
        <tissue evidence="3">Liver</tissue>
    </source>
</reference>
<name>A0ABD6EH56_9BILA</name>
<dbReference type="AlphaFoldDB" id="A0ABD6EH56"/>
<evidence type="ECO:0000313" key="4">
    <source>
        <dbReference type="Proteomes" id="UP001608902"/>
    </source>
</evidence>
<dbReference type="Pfam" id="PF03932">
    <property type="entry name" value="CutC"/>
    <property type="match status" value="1"/>
</dbReference>
<dbReference type="Proteomes" id="UP001608902">
    <property type="component" value="Unassembled WGS sequence"/>
</dbReference>
<dbReference type="Gene3D" id="3.20.20.380">
    <property type="entry name" value="Copper homeostasis (CutC) domain"/>
    <property type="match status" value="1"/>
</dbReference>
<comment type="caution">
    <text evidence="3">The sequence shown here is derived from an EMBL/GenBank/DDBJ whole genome shotgun (WGS) entry which is preliminary data.</text>
</comment>
<dbReference type="PANTHER" id="PTHR12598">
    <property type="entry name" value="COPPER HOMEOSTASIS PROTEIN CUTC"/>
    <property type="match status" value="1"/>
</dbReference>
<dbReference type="SUPFAM" id="SSF110395">
    <property type="entry name" value="CutC-like"/>
    <property type="match status" value="1"/>
</dbReference>
<comment type="similarity">
    <text evidence="1">Belongs to the CutC family.</text>
</comment>
<organism evidence="3 4">
    <name type="scientific">Gnathostoma spinigerum</name>
    <dbReference type="NCBI Taxonomy" id="75299"/>
    <lineage>
        <taxon>Eukaryota</taxon>
        <taxon>Metazoa</taxon>
        <taxon>Ecdysozoa</taxon>
        <taxon>Nematoda</taxon>
        <taxon>Chromadorea</taxon>
        <taxon>Rhabditida</taxon>
        <taxon>Spirurina</taxon>
        <taxon>Gnathostomatomorpha</taxon>
        <taxon>Gnathostomatoidea</taxon>
        <taxon>Gnathostomatidae</taxon>
        <taxon>Gnathostoma</taxon>
    </lineage>
</organism>
<evidence type="ECO:0000256" key="1">
    <source>
        <dbReference type="ARBA" id="ARBA00007768"/>
    </source>
</evidence>
<dbReference type="InterPro" id="IPR005627">
    <property type="entry name" value="CutC-like"/>
</dbReference>
<evidence type="ECO:0000256" key="2">
    <source>
        <dbReference type="ARBA" id="ARBA00019014"/>
    </source>
</evidence>